<dbReference type="Gene3D" id="2.10.220.10">
    <property type="entry name" value="Hormone Receptor, Insulin-like Growth Factor Receptor 1, Chain A, domain 2"/>
    <property type="match status" value="1"/>
</dbReference>
<dbReference type="CDD" id="cd00053">
    <property type="entry name" value="EGF"/>
    <property type="match status" value="1"/>
</dbReference>
<dbReference type="InterPro" id="IPR000742">
    <property type="entry name" value="EGF"/>
</dbReference>
<dbReference type="EMBL" id="CAMPGE010029157">
    <property type="protein sequence ID" value="CAI2386633.1"/>
    <property type="molecule type" value="Genomic_DNA"/>
</dbReference>
<keyword evidence="2" id="KW-0812">Transmembrane</keyword>
<keyword evidence="3" id="KW-0732">Signal</keyword>
<dbReference type="SUPFAM" id="SSF57184">
    <property type="entry name" value="Growth factor receptor domain"/>
    <property type="match status" value="2"/>
</dbReference>
<keyword evidence="1" id="KW-1015">Disulfide bond</keyword>
<sequence>MKAISIILLGIIAISMCIPTQRRTSLIPYSFTEGLASKEMHYSFYYKQDTKNLFGMLEDAYFDIRQDEIFYLVRRSKLDYSRYKLVRYDMLTNTQETHPTGDDFLSFPGYQVYGFTMNAFPKIDGIIASNTLKSEFSLYYLELDQTTGEIKTVKNMWKDNTQTRRFGISNDNNYVRVVVHPIDPSQGHYEISSLIFMDKIRTSLIHTTTVFIVKYSTYQNLIQVRKEEMVRFPSKCEFKLYPSLAQYDKTSLQSSPKVLNNGNSFELRDIQNSDFDARNYRHDNQMVCVYVYDAIQLLSDWRTCYGTDQNNTLASTDVYQNTLFILYQETGGILGGNQNIVIQMVDFRTGLELSKKRYHGSDQSRPIFMTANHLGVFILANIENGFKDLSSSNSFTTQNSVTNFGIIYADHDGNILEIESYDASDPVNDLGENYPKRLVIGIQNKHQPIFTFMSSRDEQNDYQGGGVFITQPVNNSALFTIGDSVASCSGVKLNCELCSSNSCFKCSPGYKIQNGECKLTCDNNFFQVKDDINDELDIDICLPCHKSCLTCFDQTETGCLSCDADKVIDVTKNTCQCSQSSGPKFLGADGTCASVCGELLTARYDKKCVKTCPENSDDYLQKVDTVNARTKSSQINCQSLTKHFKVQEGVTDIPYFGENLWQKKDFTMTLWVKVSSTTNNEFTIASSGTMLITGILNSSTSTIRVKIQFWDPQSSTFSQNYTLGSTFGINEWVYLGVSLFKTNRIEELLDLHFVTRTLAGIEDQISLSALNLYLNCFDTEQAFKNVSTFPLISPVSYYLGSLLTSEKMMFTGLYNNILVYQGPITAVEMLDNALRLPVRVASTYEQELSYAFVIYNDLTPKGLADTEQTIYDLNLKKGTKVTADTNRVIAEKSILDPLNFCQFHIIEKECNFVDLSEMGKVYHSKSMFESNHNMLYNGITPITAGQGIFNIYDYKMLYFCKYENVLAFPHSWKSSSRILEKHEDIFYFHNSTKEAFSLGPNRIDVYIPTVFPDHGDSILGVSETYSFEVNARKYHTDKIGDQIEKSLYSEIIAFSKDCGNVLPGDVKIQRQSDGTFEQLDASLFNQIGDYSICWKSPLLNYEAYIKASDSYWVVRETPRIFNNKANFKLNQNIEEFSLWENSQINDEFMLVEGPTDCDIMNKVGQIFPSNSPDSLYIWLPDTPFSIHICWRRDTPSGYSPWTRIQNMNGTYSITVTDRTAARQSSAKISEFSHPIHANILPGEQFWFKLETDGRAIDSIKIISNLSLITFSESIQINISCVPSSSTAICSVSNFSSIHQAYTGSAFSILFEPNKLTYTSGGSTYNFLVNETARFDGYFSEQRIDPAPEGKIKGKKIRMTGISSRLELHNITQITSTKDNAGINSIWVEFKTTGCQNPTGTIRIANKISKYLYLTNFNSKDCQTGTQIYADFIFKASKFIITGNSPCADTAEAFCSRVKSTFFEHLDNVIIGTIGCDTGCKICAEDDPYKCIVCSDNQPFYDPIKEKCYSLGLPGMLKYNNIIEAKETSSAPLANYTRVNLVRECPIGYYQSLKQCFKCHQGCIECIGPSLTQCTACEFPNPFLLDNACVDQCDQQLFKIDYQHYKCVQNEYYDVATITSKPECQTSSFYSKDNLMVSIQTSKTLKGYSWLRLDIVNKRGNITLTKFTQEFPVADPNDPLTNVFPLIDGQTNQYVNETTEVSLNQNTLANYPSGTIFKIKAEVTNDCGDRAISKINLMRDFPPTVGGVTITCPSTPCQILEDFKVDLTGNWYDTYIESMELYIAIFFELSDGRRIPIHSSSWEKKSFSSMLPILSSSSVPLLDVNVLIIATDQEDYSTTLNQTMVINNTLGDIGKRRIYEDLGAENTLLSPLLSFYNFYPSCVYNSDCKNEGICTQTRTGSYCKCQYGYSSIDCSTTSNEFIILQDKIPETLKQIYSNLMKNVLDSRINIEDDFFQFCNVLSSIESVRFTELNLLFQVFQAVIEMPASVHSTVSDYFSIVFFEHLSKFQTRISLEYRGYNISILNQNDQIEALDKYSDIFLLSQEYLVKLSSRVFQSEPMLEFDTQSAVFKIERVIASALNGAIYTINANQNITLEFSNDFFVGSEVTDPNAVIKVISIVWKIPPKTPYISSNYSIESDMVSVLLVDDYQNVINSITKPFTIRMPIISYNSQNYLQDDCGSMTTSGSDGPICTIKRSNLLSPIFEDCSSCEPVELLEINAVGGGSFYLKYNLKNPSDNKGGASVIHGVGKKNYFSRGINKISLMAVVLYSLIVIQGMGYFLIYKAEKVNK</sequence>
<feature type="transmembrane region" description="Helical" evidence="2">
    <location>
        <begin position="2260"/>
        <end position="2281"/>
    </location>
</feature>
<feature type="signal peptide" evidence="3">
    <location>
        <begin position="1"/>
        <end position="17"/>
    </location>
</feature>
<feature type="disulfide bond" evidence="1">
    <location>
        <begin position="1904"/>
        <end position="1913"/>
    </location>
</feature>
<dbReference type="PANTHER" id="PTHR23275:SF100">
    <property type="entry name" value="EGF-LIKE DOMAIN-CONTAINING PROTEIN"/>
    <property type="match status" value="1"/>
</dbReference>
<evidence type="ECO:0000256" key="1">
    <source>
        <dbReference type="PROSITE-ProRule" id="PRU00076"/>
    </source>
</evidence>
<dbReference type="CDD" id="cd00064">
    <property type="entry name" value="FU"/>
    <property type="match status" value="3"/>
</dbReference>
<evidence type="ECO:0000256" key="3">
    <source>
        <dbReference type="SAM" id="SignalP"/>
    </source>
</evidence>
<dbReference type="InterPro" id="IPR052798">
    <property type="entry name" value="Giardia_VSA"/>
</dbReference>
<feature type="domain" description="EGF-like" evidence="4">
    <location>
        <begin position="1877"/>
        <end position="1914"/>
    </location>
</feature>
<keyword evidence="2" id="KW-0472">Membrane</keyword>
<keyword evidence="1" id="KW-0245">EGF-like domain</keyword>
<organism evidence="5 6">
    <name type="scientific">Euplotes crassus</name>
    <dbReference type="NCBI Taxonomy" id="5936"/>
    <lineage>
        <taxon>Eukaryota</taxon>
        <taxon>Sar</taxon>
        <taxon>Alveolata</taxon>
        <taxon>Ciliophora</taxon>
        <taxon>Intramacronucleata</taxon>
        <taxon>Spirotrichea</taxon>
        <taxon>Hypotrichia</taxon>
        <taxon>Euplotida</taxon>
        <taxon>Euplotidae</taxon>
        <taxon>Moneuplotes</taxon>
    </lineage>
</organism>
<dbReference type="InterPro" id="IPR006212">
    <property type="entry name" value="Furin_repeat"/>
</dbReference>
<dbReference type="PANTHER" id="PTHR23275">
    <property type="entry name" value="CABRIOLET.-RELATED"/>
    <property type="match status" value="1"/>
</dbReference>
<dbReference type="InterPro" id="IPR009030">
    <property type="entry name" value="Growth_fac_rcpt_cys_sf"/>
</dbReference>
<dbReference type="PROSITE" id="PS50026">
    <property type="entry name" value="EGF_3"/>
    <property type="match status" value="1"/>
</dbReference>
<comment type="caution">
    <text evidence="1">Lacks conserved residue(s) required for the propagation of feature annotation.</text>
</comment>
<reference evidence="5" key="1">
    <citation type="submission" date="2023-07" db="EMBL/GenBank/DDBJ databases">
        <authorList>
            <consortium name="AG Swart"/>
            <person name="Singh M."/>
            <person name="Singh A."/>
            <person name="Seah K."/>
            <person name="Emmerich C."/>
        </authorList>
    </citation>
    <scope>NUCLEOTIDE SEQUENCE</scope>
    <source>
        <strain evidence="5">DP1</strain>
    </source>
</reference>
<evidence type="ECO:0000313" key="5">
    <source>
        <dbReference type="EMBL" id="CAI2386633.1"/>
    </source>
</evidence>
<evidence type="ECO:0000259" key="4">
    <source>
        <dbReference type="PROSITE" id="PS50026"/>
    </source>
</evidence>
<evidence type="ECO:0000256" key="2">
    <source>
        <dbReference type="SAM" id="Phobius"/>
    </source>
</evidence>
<dbReference type="SMART" id="SM00261">
    <property type="entry name" value="FU"/>
    <property type="match status" value="3"/>
</dbReference>
<name>A0AAD2DBJ5_EUPCR</name>
<gene>
    <name evidence="5" type="ORF">ECRASSUSDP1_LOCUS28255</name>
</gene>
<keyword evidence="6" id="KW-1185">Reference proteome</keyword>
<keyword evidence="2" id="KW-1133">Transmembrane helix</keyword>
<protein>
    <recommendedName>
        <fullName evidence="4">EGF-like domain-containing protein</fullName>
    </recommendedName>
</protein>
<comment type="caution">
    <text evidence="5">The sequence shown here is derived from an EMBL/GenBank/DDBJ whole genome shotgun (WGS) entry which is preliminary data.</text>
</comment>
<dbReference type="Gene3D" id="2.60.120.200">
    <property type="match status" value="1"/>
</dbReference>
<feature type="chain" id="PRO_5042017919" description="EGF-like domain-containing protein" evidence="3">
    <location>
        <begin position="18"/>
        <end position="2289"/>
    </location>
</feature>
<dbReference type="PROSITE" id="PS01186">
    <property type="entry name" value="EGF_2"/>
    <property type="match status" value="1"/>
</dbReference>
<accession>A0AAD2DBJ5</accession>
<dbReference type="Proteomes" id="UP001295684">
    <property type="component" value="Unassembled WGS sequence"/>
</dbReference>
<proteinExistence type="predicted"/>
<evidence type="ECO:0000313" key="6">
    <source>
        <dbReference type="Proteomes" id="UP001295684"/>
    </source>
</evidence>